<accession>A0A8H5NRY8</accession>
<keyword evidence="2" id="KW-1185">Reference proteome</keyword>
<dbReference type="AlphaFoldDB" id="A0A8H5NRY8"/>
<gene>
    <name evidence="1" type="ORF">FPCIR_12512</name>
</gene>
<sequence length="136" mass="15495">MVAFTDDAVRGSPLAAFQVEWIIYLYYTNKSRELRVVTRLERRAWERPQDLQGSRVDGSSQLTDVATRTDNHLFYVAEVRPKPEISHVLHKADYGCSSWQGTTRSCTSVGSSNKRRSVTPEIATAITLAPCIYRWK</sequence>
<proteinExistence type="predicted"/>
<name>A0A8H5NRY8_9HYPO</name>
<reference evidence="1 2" key="1">
    <citation type="submission" date="2020-05" db="EMBL/GenBank/DDBJ databases">
        <title>Identification and distribution of gene clusters putatively required for synthesis of sphingolipid metabolism inhibitors in phylogenetically diverse species of the filamentous fungus Fusarium.</title>
        <authorList>
            <person name="Kim H.-S."/>
            <person name="Busman M."/>
            <person name="Brown D.W."/>
            <person name="Divon H."/>
            <person name="Uhlig S."/>
            <person name="Proctor R.H."/>
        </authorList>
    </citation>
    <scope>NUCLEOTIDE SEQUENCE [LARGE SCALE GENOMIC DNA]</scope>
    <source>
        <strain evidence="1 2">NRRL 36939</strain>
    </source>
</reference>
<dbReference type="OrthoDB" id="5426604at2759"/>
<dbReference type="Proteomes" id="UP000546213">
    <property type="component" value="Unassembled WGS sequence"/>
</dbReference>
<evidence type="ECO:0000313" key="2">
    <source>
        <dbReference type="Proteomes" id="UP000546213"/>
    </source>
</evidence>
<organism evidence="1 2">
    <name type="scientific">Fusarium pseudocircinatum</name>
    <dbReference type="NCBI Taxonomy" id="56676"/>
    <lineage>
        <taxon>Eukaryota</taxon>
        <taxon>Fungi</taxon>
        <taxon>Dikarya</taxon>
        <taxon>Ascomycota</taxon>
        <taxon>Pezizomycotina</taxon>
        <taxon>Sordariomycetes</taxon>
        <taxon>Hypocreomycetidae</taxon>
        <taxon>Hypocreales</taxon>
        <taxon>Nectriaceae</taxon>
        <taxon>Fusarium</taxon>
        <taxon>Fusarium fujikuroi species complex</taxon>
    </lineage>
</organism>
<dbReference type="EMBL" id="JAAOAS010000420">
    <property type="protein sequence ID" value="KAF5576607.1"/>
    <property type="molecule type" value="Genomic_DNA"/>
</dbReference>
<protein>
    <submittedName>
        <fullName evidence="1">Uncharacterized protein</fullName>
    </submittedName>
</protein>
<comment type="caution">
    <text evidence="1">The sequence shown here is derived from an EMBL/GenBank/DDBJ whole genome shotgun (WGS) entry which is preliminary data.</text>
</comment>
<evidence type="ECO:0000313" key="1">
    <source>
        <dbReference type="EMBL" id="KAF5576607.1"/>
    </source>
</evidence>